<organism evidence="2 3">
    <name type="scientific">Corynebacterium poyangense</name>
    <dbReference type="NCBI Taxonomy" id="2684405"/>
    <lineage>
        <taxon>Bacteria</taxon>
        <taxon>Bacillati</taxon>
        <taxon>Actinomycetota</taxon>
        <taxon>Actinomycetes</taxon>
        <taxon>Mycobacteriales</taxon>
        <taxon>Corynebacteriaceae</taxon>
        <taxon>Corynebacterium</taxon>
    </lineage>
</organism>
<feature type="compositionally biased region" description="Basic and acidic residues" evidence="1">
    <location>
        <begin position="161"/>
        <end position="178"/>
    </location>
</feature>
<feature type="compositionally biased region" description="Basic and acidic residues" evidence="1">
    <location>
        <begin position="32"/>
        <end position="50"/>
    </location>
</feature>
<accession>A0A7H0SQA0</accession>
<dbReference type="EMBL" id="CP046884">
    <property type="protein sequence ID" value="QNQ90725.1"/>
    <property type="molecule type" value="Genomic_DNA"/>
</dbReference>
<feature type="compositionally biased region" description="Acidic residues" evidence="1">
    <location>
        <begin position="51"/>
        <end position="69"/>
    </location>
</feature>
<feature type="region of interest" description="Disordered" evidence="1">
    <location>
        <begin position="1"/>
        <end position="88"/>
    </location>
</feature>
<dbReference type="RefSeq" id="WP_187974039.1">
    <property type="nucleotide sequence ID" value="NZ_CP046884.1"/>
</dbReference>
<reference evidence="2 3" key="1">
    <citation type="submission" date="2019-12" db="EMBL/GenBank/DDBJ databases">
        <title>Corynebacterium sp. nov., isolated from feces of the Anser Albifrons in China.</title>
        <authorList>
            <person name="Liu Q."/>
        </authorList>
    </citation>
    <scope>NUCLEOTIDE SEQUENCE [LARGE SCALE GENOMIC DNA]</scope>
    <source>
        <strain evidence="2 3">4H37-19</strain>
    </source>
</reference>
<feature type="region of interest" description="Disordered" evidence="1">
    <location>
        <begin position="144"/>
        <end position="178"/>
    </location>
</feature>
<keyword evidence="3" id="KW-1185">Reference proteome</keyword>
<protein>
    <recommendedName>
        <fullName evidence="4">Scaffolding protein</fullName>
    </recommendedName>
</protein>
<dbReference type="KEGG" id="cpoy:GP475_08800"/>
<evidence type="ECO:0008006" key="4">
    <source>
        <dbReference type="Google" id="ProtNLM"/>
    </source>
</evidence>
<name>A0A7H0SQA0_9CORY</name>
<evidence type="ECO:0000256" key="1">
    <source>
        <dbReference type="SAM" id="MobiDB-lite"/>
    </source>
</evidence>
<sequence length="178" mass="19998">MSGSESNISADHGPVEDVEQEAPENATPAADVEEKQEKMGQENDENHTQVEEVEEEDHSDTEEESEDQPESTRRILARLRKKSSENKRLRERALAAEGELTRLQVAVEKGLPMDLAKRLVGGTKEELEKDAEALLELVHLRRRAPGSYPDDGVKRATAGNRPEDETDLTKIGERIYKR</sequence>
<evidence type="ECO:0000313" key="2">
    <source>
        <dbReference type="EMBL" id="QNQ90725.1"/>
    </source>
</evidence>
<dbReference type="AlphaFoldDB" id="A0A7H0SQA0"/>
<gene>
    <name evidence="2" type="ORF">GP475_08800</name>
</gene>
<proteinExistence type="predicted"/>
<dbReference type="Proteomes" id="UP000516320">
    <property type="component" value="Chromosome"/>
</dbReference>
<evidence type="ECO:0000313" key="3">
    <source>
        <dbReference type="Proteomes" id="UP000516320"/>
    </source>
</evidence>